<keyword evidence="3" id="KW-0813">Transport</keyword>
<keyword evidence="4 8" id="KW-1003">Cell membrane</keyword>
<evidence type="ECO:0000256" key="3">
    <source>
        <dbReference type="ARBA" id="ARBA00022448"/>
    </source>
</evidence>
<evidence type="ECO:0000256" key="2">
    <source>
        <dbReference type="ARBA" id="ARBA00009142"/>
    </source>
</evidence>
<sequence length="247" mass="25544">MTVPWELAAAGGVFIAIASFLRGLTGFGFAIAATPLLALVLPPALAAPIIVTLQIPAGLQTVATDWRETDVRAALLACLGGLPAILPGLWLVSMLPAETMRLVVGAVVILSTILLSLGLRLGRGPRTQEMLGTGAMSGFLMGAVAMAGPPVIVLLLATNWSAGRCRATLSLVFFTLGCATFAFGLASGVVTFETTTLAALYAPGLFLGQWLGKIAFMRIDGARYRTISLATVAATGVIVLLRGIVEH</sequence>
<organism evidence="9 10">
    <name type="scientific">Hansschlegelia beijingensis</name>
    <dbReference type="NCBI Taxonomy" id="1133344"/>
    <lineage>
        <taxon>Bacteria</taxon>
        <taxon>Pseudomonadati</taxon>
        <taxon>Pseudomonadota</taxon>
        <taxon>Alphaproteobacteria</taxon>
        <taxon>Hyphomicrobiales</taxon>
        <taxon>Methylopilaceae</taxon>
        <taxon>Hansschlegelia</taxon>
    </lineage>
</organism>
<dbReference type="EMBL" id="JACIDR010000002">
    <property type="protein sequence ID" value="MBB3972755.1"/>
    <property type="molecule type" value="Genomic_DNA"/>
</dbReference>
<evidence type="ECO:0000256" key="1">
    <source>
        <dbReference type="ARBA" id="ARBA00004651"/>
    </source>
</evidence>
<evidence type="ECO:0000256" key="6">
    <source>
        <dbReference type="ARBA" id="ARBA00022989"/>
    </source>
</evidence>
<feature type="transmembrane region" description="Helical" evidence="8">
    <location>
        <begin position="99"/>
        <end position="119"/>
    </location>
</feature>
<dbReference type="InterPro" id="IPR052017">
    <property type="entry name" value="TSUP"/>
</dbReference>
<dbReference type="InterPro" id="IPR002781">
    <property type="entry name" value="TM_pro_TauE-like"/>
</dbReference>
<evidence type="ECO:0000313" key="10">
    <source>
        <dbReference type="Proteomes" id="UP000528964"/>
    </source>
</evidence>
<keyword evidence="5 8" id="KW-0812">Transmembrane</keyword>
<protein>
    <recommendedName>
        <fullName evidence="8">Probable membrane transporter protein</fullName>
    </recommendedName>
</protein>
<feature type="transmembrane region" description="Helical" evidence="8">
    <location>
        <begin position="228"/>
        <end position="245"/>
    </location>
</feature>
<reference evidence="9 10" key="1">
    <citation type="submission" date="2020-08" db="EMBL/GenBank/DDBJ databases">
        <title>Genomic Encyclopedia of Type Strains, Phase IV (KMG-IV): sequencing the most valuable type-strain genomes for metagenomic binning, comparative biology and taxonomic classification.</title>
        <authorList>
            <person name="Goeker M."/>
        </authorList>
    </citation>
    <scope>NUCLEOTIDE SEQUENCE [LARGE SCALE GENOMIC DNA]</scope>
    <source>
        <strain evidence="9 10">DSM 25481</strain>
    </source>
</reference>
<feature type="transmembrane region" description="Helical" evidence="8">
    <location>
        <begin position="198"/>
        <end position="216"/>
    </location>
</feature>
<keyword evidence="7 8" id="KW-0472">Membrane</keyword>
<dbReference type="GO" id="GO:0005886">
    <property type="term" value="C:plasma membrane"/>
    <property type="evidence" value="ECO:0007669"/>
    <property type="project" value="UniProtKB-SubCell"/>
</dbReference>
<feature type="transmembrane region" description="Helical" evidence="8">
    <location>
        <begin position="6"/>
        <end position="24"/>
    </location>
</feature>
<dbReference type="PANTHER" id="PTHR30269">
    <property type="entry name" value="TRANSMEMBRANE PROTEIN YFCA"/>
    <property type="match status" value="1"/>
</dbReference>
<name>A0A7W6GEZ3_9HYPH</name>
<proteinExistence type="inferred from homology"/>
<evidence type="ECO:0000313" key="9">
    <source>
        <dbReference type="EMBL" id="MBB3972755.1"/>
    </source>
</evidence>
<evidence type="ECO:0000256" key="8">
    <source>
        <dbReference type="RuleBase" id="RU363041"/>
    </source>
</evidence>
<feature type="transmembrane region" description="Helical" evidence="8">
    <location>
        <begin position="36"/>
        <end position="59"/>
    </location>
</feature>
<feature type="transmembrane region" description="Helical" evidence="8">
    <location>
        <begin position="71"/>
        <end position="92"/>
    </location>
</feature>
<evidence type="ECO:0000256" key="7">
    <source>
        <dbReference type="ARBA" id="ARBA00023136"/>
    </source>
</evidence>
<keyword evidence="6 8" id="KW-1133">Transmembrane helix</keyword>
<evidence type="ECO:0000256" key="5">
    <source>
        <dbReference type="ARBA" id="ARBA00022692"/>
    </source>
</evidence>
<evidence type="ECO:0000256" key="4">
    <source>
        <dbReference type="ARBA" id="ARBA00022475"/>
    </source>
</evidence>
<dbReference type="Pfam" id="PF01925">
    <property type="entry name" value="TauE"/>
    <property type="match status" value="1"/>
</dbReference>
<keyword evidence="10" id="KW-1185">Reference proteome</keyword>
<feature type="transmembrane region" description="Helical" evidence="8">
    <location>
        <begin position="169"/>
        <end position="192"/>
    </location>
</feature>
<gene>
    <name evidence="9" type="ORF">GGR24_001412</name>
</gene>
<comment type="subcellular location">
    <subcellularLocation>
        <location evidence="1 8">Cell membrane</location>
        <topology evidence="1 8">Multi-pass membrane protein</topology>
    </subcellularLocation>
</comment>
<dbReference type="Proteomes" id="UP000528964">
    <property type="component" value="Unassembled WGS sequence"/>
</dbReference>
<dbReference type="PANTHER" id="PTHR30269:SF37">
    <property type="entry name" value="MEMBRANE TRANSPORTER PROTEIN"/>
    <property type="match status" value="1"/>
</dbReference>
<comment type="caution">
    <text evidence="9">The sequence shown here is derived from an EMBL/GenBank/DDBJ whole genome shotgun (WGS) entry which is preliminary data.</text>
</comment>
<comment type="similarity">
    <text evidence="2 8">Belongs to the 4-toluene sulfonate uptake permease (TSUP) (TC 2.A.102) family.</text>
</comment>
<dbReference type="RefSeq" id="WP_183394639.1">
    <property type="nucleotide sequence ID" value="NZ_JACIDR010000002.1"/>
</dbReference>
<dbReference type="AlphaFoldDB" id="A0A7W6GEZ3"/>
<accession>A0A7W6GEZ3</accession>
<feature type="transmembrane region" description="Helical" evidence="8">
    <location>
        <begin position="139"/>
        <end position="157"/>
    </location>
</feature>